<dbReference type="Pfam" id="PF00359">
    <property type="entry name" value="PTS_EIIA_2"/>
    <property type="match status" value="1"/>
</dbReference>
<evidence type="ECO:0000259" key="1">
    <source>
        <dbReference type="PROSITE" id="PS51094"/>
    </source>
</evidence>
<gene>
    <name evidence="2" type="ORF">HMPREF0554_0030</name>
</gene>
<dbReference type="PANTHER" id="PTHR47738:SF2">
    <property type="entry name" value="PTS SYSTEM FRUCTOSE-LIKE EIIA COMPONENT"/>
    <property type="match status" value="1"/>
</dbReference>
<comment type="caution">
    <text evidence="2">The sequence shown here is derived from an EMBL/GenBank/DDBJ whole genome shotgun (WGS) entry which is preliminary data.</text>
</comment>
<sequence length="144" mass="16559">MKNFINVSNIILDLETENKNLIINKMVETIPEGKLFDKEKFIADVLKREETENTVVGFKVAIPHGKSEYIKSPQIVFAKLKQEIFWGDPEEKVKYIFLLGVPSISAGDHIEILMKLSKKILDEKFREKLGSTNVKEELLNIILE</sequence>
<dbReference type="AlphaFoldDB" id="D0GPJ6"/>
<dbReference type="Gene3D" id="3.40.930.10">
    <property type="entry name" value="Mannitol-specific EII, Chain A"/>
    <property type="match status" value="1"/>
</dbReference>
<evidence type="ECO:0000313" key="2">
    <source>
        <dbReference type="EMBL" id="EEY33962.1"/>
    </source>
</evidence>
<name>D0GPJ6_9FUSO</name>
<dbReference type="PROSITE" id="PS51094">
    <property type="entry name" value="PTS_EIIA_TYPE_2"/>
    <property type="match status" value="1"/>
</dbReference>
<keyword evidence="2" id="KW-0808">Transferase</keyword>
<dbReference type="RefSeq" id="WP_006808415.1">
    <property type="nucleotide sequence ID" value="NZ_ADAD01000195.1"/>
</dbReference>
<dbReference type="CDD" id="cd00211">
    <property type="entry name" value="PTS_IIA_fru"/>
    <property type="match status" value="1"/>
</dbReference>
<feature type="domain" description="PTS EIIA type-2" evidence="1">
    <location>
        <begin position="3"/>
        <end position="144"/>
    </location>
</feature>
<dbReference type="InterPro" id="IPR016152">
    <property type="entry name" value="PTrfase/Anion_transptr"/>
</dbReference>
<dbReference type="PROSITE" id="PS00372">
    <property type="entry name" value="PTS_EIIA_TYPE_2_HIS"/>
    <property type="match status" value="1"/>
</dbReference>
<dbReference type="GO" id="GO:0016740">
    <property type="term" value="F:transferase activity"/>
    <property type="evidence" value="ECO:0007669"/>
    <property type="project" value="UniProtKB-KW"/>
</dbReference>
<reference evidence="2 3" key="1">
    <citation type="submission" date="2009-10" db="EMBL/GenBank/DDBJ databases">
        <authorList>
            <person name="Harkins D.M."/>
            <person name="Madupu R."/>
            <person name="Durkin A.S."/>
            <person name="Torralba M."/>
            <person name="Methe B."/>
            <person name="Sutton G.G."/>
            <person name="Strausberg R.L."/>
            <person name="Nelson K.E."/>
        </authorList>
    </citation>
    <scope>NUCLEOTIDE SEQUENCE [LARGE SCALE GENOMIC DNA]</scope>
    <source>
        <strain evidence="2 3">F0264</strain>
    </source>
</reference>
<accession>D0GPJ6</accession>
<protein>
    <submittedName>
        <fullName evidence="2">Phosphoenolpyruvate-dependent sugar phosphotransferase system, EIIA 2</fullName>
    </submittedName>
</protein>
<keyword evidence="2" id="KW-0670">Pyruvate</keyword>
<keyword evidence="3" id="KW-1185">Reference proteome</keyword>
<organism evidence="2 3">
    <name type="scientific">Pseudoleptotrichia goodfellowii F0264</name>
    <dbReference type="NCBI Taxonomy" id="596323"/>
    <lineage>
        <taxon>Bacteria</taxon>
        <taxon>Fusobacteriati</taxon>
        <taxon>Fusobacteriota</taxon>
        <taxon>Fusobacteriia</taxon>
        <taxon>Fusobacteriales</taxon>
        <taxon>Leptotrichiaceae</taxon>
        <taxon>Pseudoleptotrichia</taxon>
    </lineage>
</organism>
<dbReference type="eggNOG" id="COG1762">
    <property type="taxonomic scope" value="Bacteria"/>
</dbReference>
<dbReference type="Proteomes" id="UP000004226">
    <property type="component" value="Unassembled WGS sequence"/>
</dbReference>
<proteinExistence type="predicted"/>
<dbReference type="InterPro" id="IPR002178">
    <property type="entry name" value="PTS_EIIA_type-2_dom"/>
</dbReference>
<dbReference type="InterPro" id="IPR051541">
    <property type="entry name" value="PTS_SugarTrans_NitroReg"/>
</dbReference>
<dbReference type="SUPFAM" id="SSF55804">
    <property type="entry name" value="Phoshotransferase/anion transport protein"/>
    <property type="match status" value="1"/>
</dbReference>
<dbReference type="PANTHER" id="PTHR47738">
    <property type="entry name" value="PTS SYSTEM FRUCTOSE-LIKE EIIA COMPONENT-RELATED"/>
    <property type="match status" value="1"/>
</dbReference>
<evidence type="ECO:0000313" key="3">
    <source>
        <dbReference type="Proteomes" id="UP000004226"/>
    </source>
</evidence>
<dbReference type="EMBL" id="ADAD01000195">
    <property type="protein sequence ID" value="EEY33962.1"/>
    <property type="molecule type" value="Genomic_DNA"/>
</dbReference>